<dbReference type="InterPro" id="IPR023997">
    <property type="entry name" value="TonB-dep_OMP_SusC/RagA_CS"/>
</dbReference>
<evidence type="ECO:0000256" key="4">
    <source>
        <dbReference type="ARBA" id="ARBA00022692"/>
    </source>
</evidence>
<keyword evidence="2 7" id="KW-0813">Transport</keyword>
<dbReference type="EMBL" id="QRZF01000012">
    <property type="protein sequence ID" value="RGV51325.1"/>
    <property type="molecule type" value="Genomic_DNA"/>
</dbReference>
<dbReference type="InterPro" id="IPR012910">
    <property type="entry name" value="Plug_dom"/>
</dbReference>
<proteinExistence type="inferred from homology"/>
<organism evidence="10 11">
    <name type="scientific">Bacteroides intestinalis</name>
    <dbReference type="NCBI Taxonomy" id="329854"/>
    <lineage>
        <taxon>Bacteria</taxon>
        <taxon>Pseudomonadati</taxon>
        <taxon>Bacteroidota</taxon>
        <taxon>Bacteroidia</taxon>
        <taxon>Bacteroidales</taxon>
        <taxon>Bacteroidaceae</taxon>
        <taxon>Bacteroides</taxon>
    </lineage>
</organism>
<dbReference type="NCBIfam" id="TIGR04056">
    <property type="entry name" value="OMP_RagA_SusC"/>
    <property type="match status" value="1"/>
</dbReference>
<keyword evidence="4 7" id="KW-0812">Transmembrane</keyword>
<dbReference type="InterPro" id="IPR039426">
    <property type="entry name" value="TonB-dep_rcpt-like"/>
</dbReference>
<evidence type="ECO:0000256" key="1">
    <source>
        <dbReference type="ARBA" id="ARBA00004571"/>
    </source>
</evidence>
<evidence type="ECO:0000313" key="10">
    <source>
        <dbReference type="EMBL" id="RGV51325.1"/>
    </source>
</evidence>
<dbReference type="InterPro" id="IPR011662">
    <property type="entry name" value="Secretin/TonB_short_N"/>
</dbReference>
<dbReference type="Proteomes" id="UP000283850">
    <property type="component" value="Unassembled WGS sequence"/>
</dbReference>
<evidence type="ECO:0000256" key="3">
    <source>
        <dbReference type="ARBA" id="ARBA00022452"/>
    </source>
</evidence>
<comment type="caution">
    <text evidence="10">The sequence shown here is derived from an EMBL/GenBank/DDBJ whole genome shotgun (WGS) entry which is preliminary data.</text>
</comment>
<comment type="subcellular location">
    <subcellularLocation>
        <location evidence="1 7">Cell outer membrane</location>
        <topology evidence="1 7">Multi-pass membrane protein</topology>
    </subcellularLocation>
</comment>
<accession>A0A412Y1K3</accession>
<gene>
    <name evidence="10" type="ORF">DWW10_16535</name>
</gene>
<reference evidence="10 11" key="1">
    <citation type="submission" date="2018-08" db="EMBL/GenBank/DDBJ databases">
        <title>A genome reference for cultivated species of the human gut microbiota.</title>
        <authorList>
            <person name="Zou Y."/>
            <person name="Xue W."/>
            <person name="Luo G."/>
        </authorList>
    </citation>
    <scope>NUCLEOTIDE SEQUENCE [LARGE SCALE GENOMIC DNA]</scope>
    <source>
        <strain evidence="10 11">AF14-32</strain>
    </source>
</reference>
<sequence length="1125" mass="125479">MSNVSVKKAITELQTQSGYSFVYIAGDINTDRKVSIDASQLDEAVKQILKGQNVSYEIQGKNIIVRKGTQNQNSTKEQKKQKIKGTVTDVEGEPVIGATVTEEGNPSNGTITDIDGNFTLEISTGSTLCVSYIGYKELRVVPVGEKPLAVTLKEDTQTLDEVVVIGFGTQKKVNLTGAVSTVDAETFEARPVATATQALQGVVPGLQISTSTGELDQNMNINIRGVGTIGDGSSGSPLILIDGMEGDINTVNPQDIENISVLKDAAAASIYGSRAPFGVILITTKKGKAGKASISYNNNFRIASPINLPKMMDSYTFANFFNAASLNNGGGMIFNDDIMQQMIDYQSGKIDGGVPSSSNGQWGKPDYDPFTNAYANTDWYKEVYEDNVFSQEHNLSVNGGAERVAYYASFNYLNQNGLLRHGHDGIERYSATAKLNTTLTDWLKFNLTTRFVRKENERPTAFNGWFYECFDRLTWPNLPVYDPNGYYFDNNATNPAMVLAEGGNRNTTSDQHYYQASLLIEPIKGWVTNIDFNYSILDYNIKETGLPVYNHDVNGNVVNTNGTSYLYNENKKEDFWNLNVYSTYEHSFNDVHNLKVMAGLQIEEMKQEYSSVLKNGLMVDGMPQFDLTTGTDGNGKELTPSIKGNYNEWATAGFFGRVNYDYKGRYLAEFNMRYDGTSRFRRGSRWQTSPSASVGWNIANEEFWEPFSKTVNALKLRFSYGELGNQNTNSWYPTYRMMYLGAYDGGWMENLKKPNTALVGDLVSTSLTWETVRTWNIGLEFGIFNNRLTGSFDYYTRYTDNMVGPAPELPGILGIKVPKTNNCDLKTTGWDLNINWRDRLNNGLGYGVGLVLSDAKTVIESYPGNSAHSIDTYIAGREIGEIWGFETVGIAKSDAEMQEHLNKVGGQDALGFNWAAGDIMYKDLDGKPGITEGGRTLEDHGDLRVIGNNTPRYFFGLDLTADWKGFDIRCFFQGVMKRDYWCNGGTFWGIYTGMWYSIGLEEHNDYFRAESIGLPGHEISANLDAYYPRPVMDNGTKNQKVQSRYLQDASYIRLKNLQIGYSLPKQWIQKIGLNKCRLYVSGENLWTGTSLSALYDPETINGGFDKRGNAYPLSRTWSFGLNVTF</sequence>
<evidence type="ECO:0000256" key="2">
    <source>
        <dbReference type="ARBA" id="ARBA00022448"/>
    </source>
</evidence>
<evidence type="ECO:0000256" key="5">
    <source>
        <dbReference type="ARBA" id="ARBA00023136"/>
    </source>
</evidence>
<evidence type="ECO:0000259" key="9">
    <source>
        <dbReference type="Pfam" id="PF07715"/>
    </source>
</evidence>
<keyword evidence="6 7" id="KW-0998">Cell outer membrane</keyword>
<dbReference type="Gene3D" id="2.40.170.20">
    <property type="entry name" value="TonB-dependent receptor, beta-barrel domain"/>
    <property type="match status" value="1"/>
</dbReference>
<evidence type="ECO:0000313" key="11">
    <source>
        <dbReference type="Proteomes" id="UP000283850"/>
    </source>
</evidence>
<dbReference type="Gene3D" id="2.60.40.1120">
    <property type="entry name" value="Carboxypeptidase-like, regulatory domain"/>
    <property type="match status" value="1"/>
</dbReference>
<evidence type="ECO:0000256" key="7">
    <source>
        <dbReference type="PROSITE-ProRule" id="PRU01360"/>
    </source>
</evidence>
<protein>
    <submittedName>
        <fullName evidence="10">SusC/RagA family TonB-linked outer membrane protein</fullName>
    </submittedName>
</protein>
<feature type="domain" description="Secretin/TonB short N-terminal" evidence="8">
    <location>
        <begin position="19"/>
        <end position="67"/>
    </location>
</feature>
<dbReference type="InterPro" id="IPR008969">
    <property type="entry name" value="CarboxyPept-like_regulatory"/>
</dbReference>
<feature type="domain" description="TonB-dependent receptor plug" evidence="9">
    <location>
        <begin position="172"/>
        <end position="279"/>
    </location>
</feature>
<dbReference type="InterPro" id="IPR037066">
    <property type="entry name" value="Plug_dom_sf"/>
</dbReference>
<dbReference type="PROSITE" id="PS52016">
    <property type="entry name" value="TONB_DEPENDENT_REC_3"/>
    <property type="match status" value="1"/>
</dbReference>
<evidence type="ECO:0000256" key="6">
    <source>
        <dbReference type="ARBA" id="ARBA00023237"/>
    </source>
</evidence>
<dbReference type="FunFam" id="2.60.40.1120:FF:000003">
    <property type="entry name" value="Outer membrane protein Omp121"/>
    <property type="match status" value="1"/>
</dbReference>
<dbReference type="Pfam" id="PF07715">
    <property type="entry name" value="Plug"/>
    <property type="match status" value="1"/>
</dbReference>
<dbReference type="Pfam" id="PF07660">
    <property type="entry name" value="STN"/>
    <property type="match status" value="1"/>
</dbReference>
<keyword evidence="3 7" id="KW-1134">Transmembrane beta strand</keyword>
<dbReference type="InterPro" id="IPR036942">
    <property type="entry name" value="Beta-barrel_TonB_sf"/>
</dbReference>
<dbReference type="GO" id="GO:0009279">
    <property type="term" value="C:cell outer membrane"/>
    <property type="evidence" value="ECO:0007669"/>
    <property type="project" value="UniProtKB-SubCell"/>
</dbReference>
<dbReference type="SUPFAM" id="SSF56935">
    <property type="entry name" value="Porins"/>
    <property type="match status" value="1"/>
</dbReference>
<dbReference type="InterPro" id="IPR023996">
    <property type="entry name" value="TonB-dep_OMP_SusC/RagA"/>
</dbReference>
<comment type="similarity">
    <text evidence="7">Belongs to the TonB-dependent receptor family.</text>
</comment>
<dbReference type="Pfam" id="PF13715">
    <property type="entry name" value="CarbopepD_reg_2"/>
    <property type="match status" value="1"/>
</dbReference>
<dbReference type="AlphaFoldDB" id="A0A412Y1K3"/>
<keyword evidence="5 7" id="KW-0472">Membrane</keyword>
<dbReference type="Gene3D" id="2.170.130.10">
    <property type="entry name" value="TonB-dependent receptor, plug domain"/>
    <property type="match status" value="1"/>
</dbReference>
<evidence type="ECO:0000259" key="8">
    <source>
        <dbReference type="Pfam" id="PF07660"/>
    </source>
</evidence>
<dbReference type="SUPFAM" id="SSF49464">
    <property type="entry name" value="Carboxypeptidase regulatory domain-like"/>
    <property type="match status" value="1"/>
</dbReference>
<name>A0A412Y1K3_9BACE</name>
<dbReference type="NCBIfam" id="TIGR04057">
    <property type="entry name" value="SusC_RagA_signa"/>
    <property type="match status" value="1"/>
</dbReference>
<dbReference type="FunFam" id="2.170.130.10:FF:000024">
    <property type="entry name" value="Outer membrane protein"/>
    <property type="match status" value="1"/>
</dbReference>